<dbReference type="PANTHER" id="PTHR48079">
    <property type="entry name" value="PROTEIN YEEZ"/>
    <property type="match status" value="1"/>
</dbReference>
<reference evidence="1 2" key="1">
    <citation type="submission" date="2014-02" db="EMBL/GenBank/DDBJ databases">
        <title>Transposable element dynamics among asymbiotic and ectomycorrhizal Amanita fungi.</title>
        <authorList>
            <consortium name="DOE Joint Genome Institute"/>
            <person name="Hess J."/>
            <person name="Skrede I."/>
            <person name="Wolfe B."/>
            <person name="LaButti K."/>
            <person name="Ohm R.A."/>
            <person name="Grigoriev I.V."/>
            <person name="Pringle A."/>
        </authorList>
    </citation>
    <scope>NUCLEOTIDE SEQUENCE [LARGE SCALE GENOMIC DNA]</scope>
    <source>
        <strain evidence="1 2">SKay4041</strain>
    </source>
</reference>
<dbReference type="InterPro" id="IPR036291">
    <property type="entry name" value="NAD(P)-bd_dom_sf"/>
</dbReference>
<gene>
    <name evidence="1" type="ORF">AMATHDRAFT_50760</name>
</gene>
<dbReference type="PANTHER" id="PTHR48079:SF6">
    <property type="entry name" value="NAD(P)-BINDING DOMAIN-CONTAINING PROTEIN-RELATED"/>
    <property type="match status" value="1"/>
</dbReference>
<evidence type="ECO:0008006" key="3">
    <source>
        <dbReference type="Google" id="ProtNLM"/>
    </source>
</evidence>
<dbReference type="GO" id="GO:0005737">
    <property type="term" value="C:cytoplasm"/>
    <property type="evidence" value="ECO:0007669"/>
    <property type="project" value="TreeGrafter"/>
</dbReference>
<dbReference type="OrthoDB" id="2130169at2759"/>
<protein>
    <recommendedName>
        <fullName evidence="3">NmrA-like domain-containing protein</fullName>
    </recommendedName>
</protein>
<dbReference type="EMBL" id="KZ302156">
    <property type="protein sequence ID" value="PFH46827.1"/>
    <property type="molecule type" value="Genomic_DNA"/>
</dbReference>
<evidence type="ECO:0000313" key="1">
    <source>
        <dbReference type="EMBL" id="PFH46827.1"/>
    </source>
</evidence>
<organism evidence="1 2">
    <name type="scientific">Amanita thiersii Skay4041</name>
    <dbReference type="NCBI Taxonomy" id="703135"/>
    <lineage>
        <taxon>Eukaryota</taxon>
        <taxon>Fungi</taxon>
        <taxon>Dikarya</taxon>
        <taxon>Basidiomycota</taxon>
        <taxon>Agaricomycotina</taxon>
        <taxon>Agaricomycetes</taxon>
        <taxon>Agaricomycetidae</taxon>
        <taxon>Agaricales</taxon>
        <taxon>Pluteineae</taxon>
        <taxon>Amanitaceae</taxon>
        <taxon>Amanita</taxon>
    </lineage>
</organism>
<evidence type="ECO:0000313" key="2">
    <source>
        <dbReference type="Proteomes" id="UP000242287"/>
    </source>
</evidence>
<dbReference type="InterPro" id="IPR051783">
    <property type="entry name" value="NAD(P)-dependent_oxidoreduct"/>
</dbReference>
<dbReference type="GO" id="GO:0004029">
    <property type="term" value="F:aldehyde dehydrogenase (NAD+) activity"/>
    <property type="evidence" value="ECO:0007669"/>
    <property type="project" value="TreeGrafter"/>
</dbReference>
<proteinExistence type="predicted"/>
<sequence length="353" mass="38525">MSSPHPPTNPSSITLFLLGATGYLGSQFLVCLARAYPRAEVSVVALMRAATPEREKGLKGLYSNLRVVEGTLGDAEIIKVEAEKAGWVVNAASSDDLGCVEAILAGLEAYVAANRPDMGPPVYIHISGLGVTSDNGRGEFMEMEKVKWYKDVGFRLDMCPEGNTHLPCDMKIVEAGRKGRIRTMIVFPAWIYGVGEGMQKITLIIRLFFQLFKQCGFAGTWGPGLNRMGTVHVKDTAEAVLTVFQAAVEGTADEGEEGFYFAISDEPAIDMKTVADKMGDILHEKGLIPHGGSKPMPEDILDQLGFLGWSIFGGNQNVTGERLKKFEWEPVETKKLSLMDSLTAEVEIAMKDW</sequence>
<dbReference type="STRING" id="703135.A0A2A9NEY9"/>
<dbReference type="SUPFAM" id="SSF51735">
    <property type="entry name" value="NAD(P)-binding Rossmann-fold domains"/>
    <property type="match status" value="1"/>
</dbReference>
<dbReference type="AlphaFoldDB" id="A0A2A9NEY9"/>
<dbReference type="Proteomes" id="UP000242287">
    <property type="component" value="Unassembled WGS sequence"/>
</dbReference>
<accession>A0A2A9NEY9</accession>
<keyword evidence="2" id="KW-1185">Reference proteome</keyword>
<dbReference type="Gene3D" id="3.40.50.720">
    <property type="entry name" value="NAD(P)-binding Rossmann-like Domain"/>
    <property type="match status" value="1"/>
</dbReference>
<name>A0A2A9NEY9_9AGAR</name>